<name>A0A5F7ZL94_MACMU</name>
<reference evidence="5" key="2">
    <citation type="submission" date="2019-01" db="EMBL/GenBank/DDBJ databases">
        <authorList>
            <person name="Graves T."/>
            <person name="Eichler E.E."/>
            <person name="Wilson R.K."/>
        </authorList>
    </citation>
    <scope>NUCLEOTIDE SEQUENCE [LARGE SCALE GENOMIC DNA]</scope>
    <source>
        <strain evidence="5">17573</strain>
    </source>
</reference>
<dbReference type="Ensembl" id="ENSMMUT00000082972.1">
    <property type="protein sequence ID" value="ENSMMUP00000066397.1"/>
    <property type="gene ID" value="ENSMMUG00000009015.4"/>
</dbReference>
<feature type="domain" description="Ubl4 C-terminal TUGS" evidence="4">
    <location>
        <begin position="253"/>
        <end position="299"/>
    </location>
</feature>
<evidence type="ECO:0000259" key="4">
    <source>
        <dbReference type="Pfam" id="PF17840"/>
    </source>
</evidence>
<feature type="region of interest" description="Disordered" evidence="3">
    <location>
        <begin position="1"/>
        <end position="202"/>
    </location>
</feature>
<dbReference type="GO" id="GO:0005737">
    <property type="term" value="C:cytoplasm"/>
    <property type="evidence" value="ECO:0007669"/>
    <property type="project" value="UniProtKB-SubCell"/>
</dbReference>
<keyword evidence="6" id="KW-1185">Reference proteome</keyword>
<dbReference type="SMR" id="A0A5F7ZL94"/>
<reference evidence="5" key="3">
    <citation type="submission" date="2025-08" db="UniProtKB">
        <authorList>
            <consortium name="Ensembl"/>
        </authorList>
    </citation>
    <scope>IDENTIFICATION</scope>
    <source>
        <strain evidence="5">17573</strain>
    </source>
</reference>
<dbReference type="PANTHER" id="PTHR46555:SF1">
    <property type="entry name" value="UBIQUITIN-LIKE PROTEIN 4A"/>
    <property type="match status" value="1"/>
</dbReference>
<dbReference type="VGNC" id="VGNC:78702">
    <property type="gene designation" value="UBL4A"/>
</dbReference>
<dbReference type="GO" id="GO:0006620">
    <property type="term" value="P:post-translational protein targeting to endoplasmic reticulum membrane"/>
    <property type="evidence" value="ECO:0007669"/>
    <property type="project" value="InterPro"/>
</dbReference>
<comment type="subcellular location">
    <subcellularLocation>
        <location evidence="1">Cytoplasm</location>
    </subcellularLocation>
</comment>
<evidence type="ECO:0000313" key="7">
    <source>
        <dbReference type="VGNC" id="VGNC:78702"/>
    </source>
</evidence>
<dbReference type="Pfam" id="PF17840">
    <property type="entry name" value="Tugs"/>
    <property type="match status" value="1"/>
</dbReference>
<evidence type="ECO:0000313" key="5">
    <source>
        <dbReference type="Ensembl" id="ENSMMUP00000066397.1"/>
    </source>
</evidence>
<dbReference type="AlphaFoldDB" id="A0A5F7ZL94"/>
<evidence type="ECO:0000256" key="1">
    <source>
        <dbReference type="ARBA" id="ARBA00004496"/>
    </source>
</evidence>
<evidence type="ECO:0000256" key="3">
    <source>
        <dbReference type="SAM" id="MobiDB-lite"/>
    </source>
</evidence>
<feature type="compositionally biased region" description="Low complexity" evidence="3">
    <location>
        <begin position="58"/>
        <end position="68"/>
    </location>
</feature>
<organism evidence="5 6">
    <name type="scientific">Macaca mulatta</name>
    <name type="common">Rhesus macaque</name>
    <dbReference type="NCBI Taxonomy" id="9544"/>
    <lineage>
        <taxon>Eukaryota</taxon>
        <taxon>Metazoa</taxon>
        <taxon>Chordata</taxon>
        <taxon>Craniata</taxon>
        <taxon>Vertebrata</taxon>
        <taxon>Euteleostomi</taxon>
        <taxon>Mammalia</taxon>
        <taxon>Eutheria</taxon>
        <taxon>Euarchontoglires</taxon>
        <taxon>Primates</taxon>
        <taxon>Haplorrhini</taxon>
        <taxon>Catarrhini</taxon>
        <taxon>Cercopithecidae</taxon>
        <taxon>Cercopithecinae</taxon>
        <taxon>Macaca</taxon>
    </lineage>
</organism>
<proteinExistence type="predicted"/>
<evidence type="ECO:0000256" key="2">
    <source>
        <dbReference type="ARBA" id="ARBA00022490"/>
    </source>
</evidence>
<dbReference type="GeneTree" id="ENSGT00950000182808"/>
<protein>
    <submittedName>
        <fullName evidence="5">Ubiquitin like 4A</fullName>
    </submittedName>
</protein>
<reference evidence="6" key="1">
    <citation type="journal article" date="2007" name="Science">
        <title>Evolutionary and biomedical insights from the rhesus macaque genome.</title>
        <authorList>
            <person name="Gibbs R.A."/>
            <person name="Rogers J."/>
            <person name="Katze M.G."/>
            <person name="Bumgarner R."/>
            <person name="Weinstock G.M."/>
            <person name="Mardis E.R."/>
            <person name="Remington K.A."/>
            <person name="Strausberg R.L."/>
            <person name="Venter J.C."/>
            <person name="Wilson R.K."/>
            <person name="Batzer M.A."/>
            <person name="Bustamante C.D."/>
            <person name="Eichler E.E."/>
            <person name="Hahn M.W."/>
            <person name="Hardison R.C."/>
            <person name="Makova K.D."/>
            <person name="Miller W."/>
            <person name="Milosavljevic A."/>
            <person name="Palermo R.E."/>
            <person name="Siepel A."/>
            <person name="Sikela J.M."/>
            <person name="Attaway T."/>
            <person name="Bell S."/>
            <person name="Bernard K.E."/>
            <person name="Buhay C.J."/>
            <person name="Chandrabose M.N."/>
            <person name="Dao M."/>
            <person name="Davis C."/>
            <person name="Delehaunty K.D."/>
            <person name="Ding Y."/>
            <person name="Dinh H.H."/>
            <person name="Dugan-Rocha S."/>
            <person name="Fulton L.A."/>
            <person name="Gabisi R.A."/>
            <person name="Garner T.T."/>
            <person name="Godfrey J."/>
            <person name="Hawes A.C."/>
            <person name="Hernandez J."/>
            <person name="Hines S."/>
            <person name="Holder M."/>
            <person name="Hume J."/>
            <person name="Jhangiani S.N."/>
            <person name="Joshi V."/>
            <person name="Khan Z.M."/>
            <person name="Kirkness E.F."/>
            <person name="Cree A."/>
            <person name="Fowler R.G."/>
            <person name="Lee S."/>
            <person name="Lewis L.R."/>
            <person name="Li Z."/>
            <person name="Liu Y.-S."/>
            <person name="Moore S.M."/>
            <person name="Muzny D."/>
            <person name="Nazareth L.V."/>
            <person name="Ngo D.N."/>
            <person name="Okwuonu G.O."/>
            <person name="Pai G."/>
            <person name="Parker D."/>
            <person name="Paul H.A."/>
            <person name="Pfannkoch C."/>
            <person name="Pohl C.S."/>
            <person name="Rogers Y.-H.C."/>
            <person name="Ruiz S.J."/>
            <person name="Sabo A."/>
            <person name="Santibanez J."/>
            <person name="Schneider B.W."/>
            <person name="Smith S.M."/>
            <person name="Sodergren E."/>
            <person name="Svatek A.F."/>
            <person name="Utterback T.R."/>
            <person name="Vattathil S."/>
            <person name="Warren W."/>
            <person name="White C.S."/>
            <person name="Chinwalla A.T."/>
            <person name="Feng Y."/>
            <person name="Halpern A.L."/>
            <person name="Hillier L.W."/>
            <person name="Huang X."/>
            <person name="Minx P."/>
            <person name="Nelson J.O."/>
            <person name="Pepin K.H."/>
            <person name="Qin X."/>
            <person name="Sutton G.G."/>
            <person name="Venter E."/>
            <person name="Walenz B.P."/>
            <person name="Wallis J.W."/>
            <person name="Worley K.C."/>
            <person name="Yang S.-P."/>
            <person name="Jones S.M."/>
            <person name="Marra M.A."/>
            <person name="Rocchi M."/>
            <person name="Schein J.E."/>
            <person name="Baertsch R."/>
            <person name="Clarke L."/>
            <person name="Csuros M."/>
            <person name="Glasscock J."/>
            <person name="Harris R.A."/>
            <person name="Havlak P."/>
            <person name="Jackson A.R."/>
            <person name="Jiang H."/>
            <person name="Liu Y."/>
            <person name="Messina D.N."/>
            <person name="Shen Y."/>
            <person name="Song H.X.-Z."/>
            <person name="Wylie T."/>
            <person name="Zhang L."/>
            <person name="Birney E."/>
            <person name="Han K."/>
            <person name="Konkel M.K."/>
            <person name="Lee J."/>
            <person name="Smit A.F.A."/>
            <person name="Ullmer B."/>
            <person name="Wang H."/>
            <person name="Xing J."/>
            <person name="Burhans R."/>
            <person name="Cheng Z."/>
            <person name="Karro J.E."/>
            <person name="Ma J."/>
            <person name="Raney B."/>
            <person name="She X."/>
            <person name="Cox M.J."/>
            <person name="Demuth J.P."/>
            <person name="Dumas L.J."/>
            <person name="Han S.-G."/>
            <person name="Hopkins J."/>
            <person name="Karimpour-Fard A."/>
            <person name="Kim Y.H."/>
            <person name="Pollack J.R."/>
            <person name="Vinar T."/>
            <person name="Addo-Quaye C."/>
            <person name="Degenhardt J."/>
            <person name="Denby A."/>
            <person name="Hubisz M.J."/>
            <person name="Indap A."/>
            <person name="Kosiol C."/>
            <person name="Lahn B.T."/>
            <person name="Lawson H.A."/>
            <person name="Marklein A."/>
            <person name="Nielsen R."/>
            <person name="Vallender E.J."/>
            <person name="Clark A.G."/>
            <person name="Ferguson B."/>
            <person name="Hernandez R.D."/>
            <person name="Hirani K."/>
            <person name="Kehrer-Sawatzki H."/>
            <person name="Kolb J."/>
            <person name="Patil S."/>
            <person name="Pu L.-L."/>
            <person name="Ren Y."/>
            <person name="Smith D.G."/>
            <person name="Wheeler D.A."/>
            <person name="Schenck I."/>
            <person name="Ball E.V."/>
            <person name="Chen R."/>
            <person name="Cooper D.N."/>
            <person name="Giardine B."/>
            <person name="Hsu F."/>
            <person name="Kent W.J."/>
            <person name="Lesk A."/>
            <person name="Nelson D.L."/>
            <person name="O'brien W.E."/>
            <person name="Pruefer K."/>
            <person name="Stenson P.D."/>
            <person name="Wallace J.C."/>
            <person name="Ke H."/>
            <person name="Liu X.-M."/>
            <person name="Wang P."/>
            <person name="Xiang A.P."/>
            <person name="Yang F."/>
            <person name="Barber G.P."/>
            <person name="Haussler D."/>
            <person name="Karolchik D."/>
            <person name="Kern A.D."/>
            <person name="Kuhn R.M."/>
            <person name="Smith K.E."/>
            <person name="Zwieg A.S."/>
        </authorList>
    </citation>
    <scope>NUCLEOTIDE SEQUENCE [LARGE SCALE GENOMIC DNA]</scope>
    <source>
        <strain evidence="6">17573</strain>
    </source>
</reference>
<gene>
    <name evidence="7" type="primary">UBL4A</name>
    <name evidence="5" type="synonym">SLC10A3</name>
</gene>
<reference evidence="5" key="4">
    <citation type="submission" date="2025-09" db="UniProtKB">
        <authorList>
            <consortium name="Ensembl"/>
        </authorList>
    </citation>
    <scope>IDENTIFICATION</scope>
    <source>
        <strain evidence="5">17573</strain>
    </source>
</reference>
<dbReference type="VEuPathDB" id="HostDB:ENSMMUG00000009015"/>
<accession>A0A5F7ZL94</accession>
<dbReference type="ExpressionAtlas" id="A0A5F7ZL94">
    <property type="expression patterns" value="baseline"/>
</dbReference>
<sequence>AGPQGHSSRGATGPGGGAGAWTRQEGGAGKRGRRARPSRCFRRRRAVPARARGGGARRGVVGVRAGPSGRRRDRHAADGEGAAGPGVQPAGAGGRAGVHAEAAGLREAERPRAPATAAFQGQGPGRYPGRGDAQGAPQEAGLGCAGRGRQPCNGLGCRRQAPHDPKGGGRMPHCRMPQRSAPAARGGLASRATPAAAEEEEPIDLSLADGKRLSDYSIGPNSKLNLVVKPLQKVLLEEGEAQRLADSPPPHVWQLISKVLARHFSAADASRVLEQLQRDYERSLSRLTLDDIERLASRFLHPEVTETMEKGFSK</sequence>
<feature type="compositionally biased region" description="Basic residues" evidence="3">
    <location>
        <begin position="30"/>
        <end position="47"/>
    </location>
</feature>
<dbReference type="Proteomes" id="UP000006718">
    <property type="component" value="Chromosome X"/>
</dbReference>
<dbReference type="Bgee" id="ENSMMUG00000009015">
    <property type="expression patterns" value="Expressed in hindlimb stylopod muscle and 21 other cell types or tissues"/>
</dbReference>
<dbReference type="PANTHER" id="PTHR46555">
    <property type="entry name" value="UBIQUITIN-LIKE PROTEIN 4A"/>
    <property type="match status" value="1"/>
</dbReference>
<evidence type="ECO:0000313" key="6">
    <source>
        <dbReference type="Proteomes" id="UP000006718"/>
    </source>
</evidence>
<keyword evidence="2" id="KW-0963">Cytoplasm</keyword>
<dbReference type="InterPro" id="IPR041421">
    <property type="entry name" value="Ubl4_C_TUGS"/>
</dbReference>
<dbReference type="InterPro" id="IPR047154">
    <property type="entry name" value="UBL4A-like"/>
</dbReference>